<evidence type="ECO:0000256" key="1">
    <source>
        <dbReference type="SAM" id="Phobius"/>
    </source>
</evidence>
<comment type="caution">
    <text evidence="2">The sequence shown here is derived from an EMBL/GenBank/DDBJ whole genome shotgun (WGS) entry which is preliminary data.</text>
</comment>
<evidence type="ECO:0000313" key="3">
    <source>
        <dbReference type="Proteomes" id="UP001606301"/>
    </source>
</evidence>
<evidence type="ECO:0008006" key="4">
    <source>
        <dbReference type="Google" id="ProtNLM"/>
    </source>
</evidence>
<dbReference type="EMBL" id="JBIGHW010000006">
    <property type="protein sequence ID" value="MFG6441589.1"/>
    <property type="molecule type" value="Genomic_DNA"/>
</dbReference>
<keyword evidence="1" id="KW-0812">Transmembrane</keyword>
<reference evidence="2 3" key="1">
    <citation type="submission" date="2024-08" db="EMBL/GenBank/DDBJ databases">
        <authorList>
            <person name="Lu H."/>
        </authorList>
    </citation>
    <scope>NUCLEOTIDE SEQUENCE [LARGE SCALE GENOMIC DNA]</scope>
    <source>
        <strain evidence="2 3">LKC17W</strain>
    </source>
</reference>
<evidence type="ECO:0000313" key="2">
    <source>
        <dbReference type="EMBL" id="MFG6441589.1"/>
    </source>
</evidence>
<gene>
    <name evidence="2" type="ORF">ACG0Z3_12960</name>
</gene>
<accession>A0ABW7FJS7</accession>
<sequence length="193" mass="20442">MRRHQQGVVLIYALITLVIMMIGAVAISRSITANQFNIGNIGFKRDLTNQGERAVLLAMNAVRNAGVLASEVTRNTHQIGANYSATILPTNAHGIPNALLSDTAFAAVGNAPDITVDGMGVRIRYVIDRLATTEGACNSSRCTMATGNSQVFGGAAAGGSPLQPAEQTVYRLTLRVTGPRNTLSFFQSTFTTD</sequence>
<dbReference type="Proteomes" id="UP001606301">
    <property type="component" value="Unassembled WGS sequence"/>
</dbReference>
<proteinExistence type="predicted"/>
<keyword evidence="1" id="KW-0472">Membrane</keyword>
<feature type="transmembrane region" description="Helical" evidence="1">
    <location>
        <begin position="7"/>
        <end position="27"/>
    </location>
</feature>
<name>A0ABW7FJS7_9BURK</name>
<keyword evidence="1" id="KW-1133">Transmembrane helix</keyword>
<dbReference type="RefSeq" id="WP_394397986.1">
    <property type="nucleotide sequence ID" value="NZ_JBIGHW010000006.1"/>
</dbReference>
<organism evidence="2 3">
    <name type="scientific">Pelomonas margarita</name>
    <dbReference type="NCBI Taxonomy" id="3299031"/>
    <lineage>
        <taxon>Bacteria</taxon>
        <taxon>Pseudomonadati</taxon>
        <taxon>Pseudomonadota</taxon>
        <taxon>Betaproteobacteria</taxon>
        <taxon>Burkholderiales</taxon>
        <taxon>Sphaerotilaceae</taxon>
        <taxon>Roseateles</taxon>
    </lineage>
</organism>
<protein>
    <recommendedName>
        <fullName evidence="4">Type 4 fimbrial biogenesis protein PilX N-terminal domain-containing protein</fullName>
    </recommendedName>
</protein>
<keyword evidence="3" id="KW-1185">Reference proteome</keyword>